<dbReference type="PANTHER" id="PTHR47548:SF1">
    <property type="entry name" value="S-ADENOSYL-L-METHIONINE-DEPENDENT METHYLTRANSFERASES SUPERFAMILY PROTEIN"/>
    <property type="match status" value="1"/>
</dbReference>
<evidence type="ECO:0000313" key="2">
    <source>
        <dbReference type="Proteomes" id="UP000626109"/>
    </source>
</evidence>
<organism evidence="1 2">
    <name type="scientific">Polarella glacialis</name>
    <name type="common">Dinoflagellate</name>
    <dbReference type="NCBI Taxonomy" id="89957"/>
    <lineage>
        <taxon>Eukaryota</taxon>
        <taxon>Sar</taxon>
        <taxon>Alveolata</taxon>
        <taxon>Dinophyceae</taxon>
        <taxon>Suessiales</taxon>
        <taxon>Suessiaceae</taxon>
        <taxon>Polarella</taxon>
    </lineage>
</organism>
<protein>
    <recommendedName>
        <fullName evidence="3">tRNA(Phe) (4-demethylwyosine(37)-C(7)) aminocarboxypropyltransferase</fullName>
    </recommendedName>
</protein>
<reference evidence="1" key="1">
    <citation type="submission" date="2021-02" db="EMBL/GenBank/DDBJ databases">
        <authorList>
            <person name="Dougan E. K."/>
            <person name="Rhodes N."/>
            <person name="Thang M."/>
            <person name="Chan C."/>
        </authorList>
    </citation>
    <scope>NUCLEOTIDE SEQUENCE</scope>
</reference>
<dbReference type="EMBL" id="CAJNNW010012833">
    <property type="protein sequence ID" value="CAE8654752.1"/>
    <property type="molecule type" value="Genomic_DNA"/>
</dbReference>
<dbReference type="AlphaFoldDB" id="A0A813IQA2"/>
<comment type="caution">
    <text evidence="1">The sequence shown here is derived from an EMBL/GenBank/DDBJ whole genome shotgun (WGS) entry which is preliminary data.</text>
</comment>
<name>A0A813IQA2_POLGL</name>
<feature type="non-terminal residue" evidence="1">
    <location>
        <position position="132"/>
    </location>
</feature>
<evidence type="ECO:0000313" key="1">
    <source>
        <dbReference type="EMBL" id="CAE8654752.1"/>
    </source>
</evidence>
<feature type="non-terminal residue" evidence="1">
    <location>
        <position position="1"/>
    </location>
</feature>
<dbReference type="InterPro" id="IPR053304">
    <property type="entry name" value="RNA_M5U_MTase"/>
</dbReference>
<gene>
    <name evidence="1" type="ORF">PGLA2088_LOCUS11195</name>
</gene>
<proteinExistence type="predicted"/>
<sequence>AGESEMPRIWHSIWAHFRGSSDGSAGSDSGIWARQEPEGQKRWLRLHGPPQVEETIGGQRFGFGPAVFRQANLEVFEVIIRDMRAALRWLLASQSLLASAPSIKLLELHAGAGVLGLSLLGVLPAGARLLSP</sequence>
<evidence type="ECO:0008006" key="3">
    <source>
        <dbReference type="Google" id="ProtNLM"/>
    </source>
</evidence>
<accession>A0A813IQA2</accession>
<dbReference type="Proteomes" id="UP000626109">
    <property type="component" value="Unassembled WGS sequence"/>
</dbReference>
<dbReference type="PANTHER" id="PTHR47548">
    <property type="entry name" value="BNAA06G32370D PROTEIN"/>
    <property type="match status" value="1"/>
</dbReference>